<name>A0A2N9IYF2_FAGSY</name>
<dbReference type="GO" id="GO:0004864">
    <property type="term" value="F:protein phosphatase inhibitor activity"/>
    <property type="evidence" value="ECO:0007669"/>
    <property type="project" value="TreeGrafter"/>
</dbReference>
<dbReference type="InterPro" id="IPR050279">
    <property type="entry name" value="Plant_def-hormone_signal"/>
</dbReference>
<evidence type="ECO:0000259" key="3">
    <source>
        <dbReference type="Pfam" id="PF00407"/>
    </source>
</evidence>
<dbReference type="PANTHER" id="PTHR31213:SF19">
    <property type="entry name" value="BET V I_MAJOR LATEX PROTEIN DOMAIN-CONTAINING PROTEIN"/>
    <property type="match status" value="1"/>
</dbReference>
<dbReference type="GO" id="GO:0009820">
    <property type="term" value="P:alkaloid metabolic process"/>
    <property type="evidence" value="ECO:0007669"/>
    <property type="project" value="UniProtKB-KW"/>
</dbReference>
<gene>
    <name evidence="4" type="ORF">FSB_LOCUS57206</name>
</gene>
<protein>
    <recommendedName>
        <fullName evidence="3">Bet v I/Major latex protein domain-containing protein</fullName>
    </recommendedName>
</protein>
<dbReference type="Pfam" id="PF00407">
    <property type="entry name" value="Bet_v_1"/>
    <property type="match status" value="1"/>
</dbReference>
<dbReference type="PANTHER" id="PTHR31213">
    <property type="entry name" value="OS08G0374000 PROTEIN-RELATED"/>
    <property type="match status" value="1"/>
</dbReference>
<dbReference type="Gene3D" id="3.30.530.20">
    <property type="match status" value="1"/>
</dbReference>
<dbReference type="AlphaFoldDB" id="A0A2N9IYF2"/>
<dbReference type="GO" id="GO:0005737">
    <property type="term" value="C:cytoplasm"/>
    <property type="evidence" value="ECO:0007669"/>
    <property type="project" value="TreeGrafter"/>
</dbReference>
<evidence type="ECO:0000313" key="4">
    <source>
        <dbReference type="EMBL" id="SPD29324.1"/>
    </source>
</evidence>
<dbReference type="CDD" id="cd07816">
    <property type="entry name" value="Bet_v1-like"/>
    <property type="match status" value="1"/>
</dbReference>
<organism evidence="4">
    <name type="scientific">Fagus sylvatica</name>
    <name type="common">Beechnut</name>
    <dbReference type="NCBI Taxonomy" id="28930"/>
    <lineage>
        <taxon>Eukaryota</taxon>
        <taxon>Viridiplantae</taxon>
        <taxon>Streptophyta</taxon>
        <taxon>Embryophyta</taxon>
        <taxon>Tracheophyta</taxon>
        <taxon>Spermatophyta</taxon>
        <taxon>Magnoliopsida</taxon>
        <taxon>eudicotyledons</taxon>
        <taxon>Gunneridae</taxon>
        <taxon>Pentapetalae</taxon>
        <taxon>rosids</taxon>
        <taxon>fabids</taxon>
        <taxon>Fagales</taxon>
        <taxon>Fagaceae</taxon>
        <taxon>Fagus</taxon>
    </lineage>
</organism>
<reference evidence="4" key="1">
    <citation type="submission" date="2018-02" db="EMBL/GenBank/DDBJ databases">
        <authorList>
            <person name="Cohen D.B."/>
            <person name="Kent A.D."/>
        </authorList>
    </citation>
    <scope>NUCLEOTIDE SEQUENCE</scope>
</reference>
<dbReference type="InterPro" id="IPR000916">
    <property type="entry name" value="Bet_v_I/MLP"/>
</dbReference>
<keyword evidence="2" id="KW-0017">Alkaloid metabolism</keyword>
<dbReference type="SUPFAM" id="SSF55961">
    <property type="entry name" value="Bet v1-like"/>
    <property type="match status" value="1"/>
</dbReference>
<dbReference type="GO" id="GO:0009738">
    <property type="term" value="P:abscisic acid-activated signaling pathway"/>
    <property type="evidence" value="ECO:0007669"/>
    <property type="project" value="TreeGrafter"/>
</dbReference>
<dbReference type="GO" id="GO:0038023">
    <property type="term" value="F:signaling receptor activity"/>
    <property type="evidence" value="ECO:0007669"/>
    <property type="project" value="TreeGrafter"/>
</dbReference>
<dbReference type="InterPro" id="IPR023393">
    <property type="entry name" value="START-like_dom_sf"/>
</dbReference>
<sequence length="158" mass="17592">MFGQLSHEVEVNVPASEAWELYGTLRLAKLVREELSVIEKMVIEGDGGIGTILDLTFVSGTPLSGYREKFTKVDNEKRVKETEVIEGGYLELGFTLFRARFEIIEKDNDSCVLKNSIEYEVKEDAAANASYAKIDVVAKIAELAKNHLIKNKAAKDAH</sequence>
<dbReference type="GO" id="GO:0005634">
    <property type="term" value="C:nucleus"/>
    <property type="evidence" value="ECO:0007669"/>
    <property type="project" value="TreeGrafter"/>
</dbReference>
<dbReference type="GO" id="GO:0006952">
    <property type="term" value="P:defense response"/>
    <property type="evidence" value="ECO:0007669"/>
    <property type="project" value="InterPro"/>
</dbReference>
<dbReference type="EMBL" id="OIVN01006269">
    <property type="protein sequence ID" value="SPD29324.1"/>
    <property type="molecule type" value="Genomic_DNA"/>
</dbReference>
<accession>A0A2N9IYF2</accession>
<feature type="domain" description="Bet v I/Major latex protein" evidence="3">
    <location>
        <begin position="3"/>
        <end position="150"/>
    </location>
</feature>
<evidence type="ECO:0000256" key="2">
    <source>
        <dbReference type="ARBA" id="ARBA00022589"/>
    </source>
</evidence>
<evidence type="ECO:0000256" key="1">
    <source>
        <dbReference type="ARBA" id="ARBA00009744"/>
    </source>
</evidence>
<comment type="similarity">
    <text evidence="1">Belongs to the BetVI family.</text>
</comment>
<proteinExistence type="inferred from homology"/>
<dbReference type="GO" id="GO:0010427">
    <property type="term" value="F:abscisic acid binding"/>
    <property type="evidence" value="ECO:0007669"/>
    <property type="project" value="TreeGrafter"/>
</dbReference>